<comment type="caution">
    <text evidence="7">The sequence shown here is derived from an EMBL/GenBank/DDBJ whole genome shotgun (WGS) entry which is preliminary data.</text>
</comment>
<gene>
    <name evidence="6" type="primary">MED6</name>
    <name evidence="9" type="ORF">BYL167_LOCUS79327</name>
    <name evidence="8" type="ORF">GIL414_LOCUS24480</name>
    <name evidence="7" type="ORF">SMN809_LOCUS24081</name>
</gene>
<evidence type="ECO:0000256" key="6">
    <source>
        <dbReference type="RuleBase" id="RU364143"/>
    </source>
</evidence>
<comment type="similarity">
    <text evidence="2 6">Belongs to the Mediator complex subunit 6 family.</text>
</comment>
<dbReference type="InterPro" id="IPR038566">
    <property type="entry name" value="Mediator_Med6_sf"/>
</dbReference>
<protein>
    <recommendedName>
        <fullName evidence="6">Mediator of RNA polymerase II transcription subunit 6</fullName>
    </recommendedName>
    <alternativeName>
        <fullName evidence="6">Mediator complex subunit 6</fullName>
    </alternativeName>
</protein>
<dbReference type="GO" id="GO:0016592">
    <property type="term" value="C:mediator complex"/>
    <property type="evidence" value="ECO:0007669"/>
    <property type="project" value="InterPro"/>
</dbReference>
<reference evidence="7" key="1">
    <citation type="submission" date="2021-02" db="EMBL/GenBank/DDBJ databases">
        <authorList>
            <person name="Nowell W R."/>
        </authorList>
    </citation>
    <scope>NUCLEOTIDE SEQUENCE</scope>
</reference>
<evidence type="ECO:0000256" key="3">
    <source>
        <dbReference type="ARBA" id="ARBA00023015"/>
    </source>
</evidence>
<dbReference type="GO" id="GO:0003712">
    <property type="term" value="F:transcription coregulator activity"/>
    <property type="evidence" value="ECO:0007669"/>
    <property type="project" value="InterPro"/>
</dbReference>
<dbReference type="Gene3D" id="3.10.450.580">
    <property type="entry name" value="Mediator complex, subunit Med6"/>
    <property type="match status" value="1"/>
</dbReference>
<comment type="subcellular location">
    <subcellularLocation>
        <location evidence="1 6">Nucleus</location>
    </subcellularLocation>
</comment>
<dbReference type="Proteomes" id="UP000681967">
    <property type="component" value="Unassembled WGS sequence"/>
</dbReference>
<proteinExistence type="inferred from homology"/>
<evidence type="ECO:0000313" key="7">
    <source>
        <dbReference type="EMBL" id="CAF4252987.1"/>
    </source>
</evidence>
<accession>A0A8S2SVJ5</accession>
<dbReference type="EMBL" id="CAJOBJ010030373">
    <property type="protein sequence ID" value="CAF4269321.1"/>
    <property type="molecule type" value="Genomic_DNA"/>
</dbReference>
<comment type="subunit">
    <text evidence="6">Component of the Mediator complex.</text>
</comment>
<evidence type="ECO:0000313" key="10">
    <source>
        <dbReference type="Proteomes" id="UP000676336"/>
    </source>
</evidence>
<dbReference type="Proteomes" id="UP000676336">
    <property type="component" value="Unassembled WGS sequence"/>
</dbReference>
<comment type="function">
    <text evidence="6">Component of the Mediator complex, a coactivator involved in the regulated transcription of nearly all RNA polymerase II-dependent genes. Mediator functions as a bridge to convey information from gene-specific regulatory proteins to the basal RNA polymerase II transcription machinery. Mediator is recruited to promoters by direct interactions with regulatory proteins and serves as a scaffold for the assembly of a functional preinitiation complex with RNA polymerase II and the general transcription factors.</text>
</comment>
<evidence type="ECO:0000256" key="2">
    <source>
        <dbReference type="ARBA" id="ARBA00007526"/>
    </source>
</evidence>
<dbReference type="GO" id="GO:0006357">
    <property type="term" value="P:regulation of transcription by RNA polymerase II"/>
    <property type="evidence" value="ECO:0007669"/>
    <property type="project" value="InterPro"/>
</dbReference>
<evidence type="ECO:0000256" key="5">
    <source>
        <dbReference type="ARBA" id="ARBA00023242"/>
    </source>
</evidence>
<evidence type="ECO:0000313" key="9">
    <source>
        <dbReference type="EMBL" id="CAF5183507.1"/>
    </source>
</evidence>
<dbReference type="EMBL" id="CAJOBI010027367">
    <property type="protein sequence ID" value="CAF4252987.1"/>
    <property type="molecule type" value="Genomic_DNA"/>
</dbReference>
<dbReference type="Proteomes" id="UP000681720">
    <property type="component" value="Unassembled WGS sequence"/>
</dbReference>
<evidence type="ECO:0000313" key="8">
    <source>
        <dbReference type="EMBL" id="CAF4269321.1"/>
    </source>
</evidence>
<organism evidence="7 10">
    <name type="scientific">Rotaria magnacalcarata</name>
    <dbReference type="NCBI Taxonomy" id="392030"/>
    <lineage>
        <taxon>Eukaryota</taxon>
        <taxon>Metazoa</taxon>
        <taxon>Spiralia</taxon>
        <taxon>Gnathifera</taxon>
        <taxon>Rotifera</taxon>
        <taxon>Eurotatoria</taxon>
        <taxon>Bdelloidea</taxon>
        <taxon>Philodinida</taxon>
        <taxon>Philodinidae</taxon>
        <taxon>Rotaria</taxon>
    </lineage>
</organism>
<dbReference type="PANTHER" id="PTHR13104">
    <property type="entry name" value="MED-6-RELATED"/>
    <property type="match status" value="1"/>
</dbReference>
<sequence>RPLQEYYILAPGHIYQAPDAASVISHRLLTAVHHFGKAFDEASQRAAYHPSSGYYWKTNNST</sequence>
<evidence type="ECO:0000256" key="1">
    <source>
        <dbReference type="ARBA" id="ARBA00004123"/>
    </source>
</evidence>
<keyword evidence="3 6" id="KW-0805">Transcription regulation</keyword>
<feature type="non-terminal residue" evidence="7">
    <location>
        <position position="1"/>
    </location>
</feature>
<keyword evidence="5 6" id="KW-0539">Nucleus</keyword>
<name>A0A8S2SVJ5_9BILA</name>
<keyword evidence="6" id="KW-0010">Activator</keyword>
<dbReference type="Pfam" id="PF04934">
    <property type="entry name" value="Med6"/>
    <property type="match status" value="1"/>
</dbReference>
<keyword evidence="4 6" id="KW-0804">Transcription</keyword>
<evidence type="ECO:0000256" key="4">
    <source>
        <dbReference type="ARBA" id="ARBA00023163"/>
    </source>
</evidence>
<dbReference type="InterPro" id="IPR007018">
    <property type="entry name" value="Mediator_Med6"/>
</dbReference>
<feature type="non-terminal residue" evidence="7">
    <location>
        <position position="62"/>
    </location>
</feature>
<dbReference type="AlphaFoldDB" id="A0A8S2SVJ5"/>
<dbReference type="EMBL" id="CAJOBH010293128">
    <property type="protein sequence ID" value="CAF5183507.1"/>
    <property type="molecule type" value="Genomic_DNA"/>
</dbReference>